<name>A0A3S1IW38_9CYAN</name>
<dbReference type="Proteomes" id="UP000271624">
    <property type="component" value="Unassembled WGS sequence"/>
</dbReference>
<proteinExistence type="predicted"/>
<reference evidence="1" key="2">
    <citation type="journal article" date="2019" name="Genome Biol. Evol.">
        <title>Day and night: Metabolic profiles and evolutionary relationships of six axenic non-marine cyanobacteria.</title>
        <authorList>
            <person name="Will S.E."/>
            <person name="Henke P."/>
            <person name="Boedeker C."/>
            <person name="Huang S."/>
            <person name="Brinkmann H."/>
            <person name="Rohde M."/>
            <person name="Jarek M."/>
            <person name="Friedl T."/>
            <person name="Seufert S."/>
            <person name="Schumacher M."/>
            <person name="Overmann J."/>
            <person name="Neumann-Schaal M."/>
            <person name="Petersen J."/>
        </authorList>
    </citation>
    <scope>NUCLEOTIDE SEQUENCE [LARGE SCALE GENOMIC DNA]</scope>
    <source>
        <strain evidence="1">PCC 7102</strain>
    </source>
</reference>
<comment type="caution">
    <text evidence="1">The sequence shown here is derived from an EMBL/GenBank/DDBJ whole genome shotgun (WGS) entry which is preliminary data.</text>
</comment>
<keyword evidence="2" id="KW-1185">Reference proteome</keyword>
<accession>A0A3S1IW38</accession>
<reference evidence="1" key="1">
    <citation type="submission" date="2018-12" db="EMBL/GenBank/DDBJ databases">
        <authorList>
            <person name="Will S."/>
            <person name="Neumann-Schaal M."/>
            <person name="Henke P."/>
        </authorList>
    </citation>
    <scope>NUCLEOTIDE SEQUENCE</scope>
    <source>
        <strain evidence="1">PCC 7102</strain>
    </source>
</reference>
<evidence type="ECO:0000313" key="1">
    <source>
        <dbReference type="EMBL" id="RUT03383.1"/>
    </source>
</evidence>
<evidence type="ECO:0008006" key="3">
    <source>
        <dbReference type="Google" id="ProtNLM"/>
    </source>
</evidence>
<sequence>MEKNTFATSAYIATSPDTAFDYLCSLKNLDEWTLYSRMTEQVDENTWMGTASGYHKPLYYHVKKLEHPFFYGIEWHCGLEYQKYYQVYPVLLFPSDYIEPGTDEKGVYFHWLSFVDPKRQTQMIMQGIHTVHTSECRSLKGHLERKTGLSGAAKGKYYIDTDTIYVDAPIEVGVEYLSDLNNMNDWAHLLRPDGEVSTFEGNYLDEYDQKVKATLRVQPTSKWYLVEHEFFYPEQNFYQRCPSMLIPASYAFGDPEAPGFILHRIAFWKHGEQLPHGKLQIEDFGAESMNIKRLTEAKAGNLDAFNRGQSYIPVAKRELATVG</sequence>
<dbReference type="EMBL" id="RSCL01000013">
    <property type="protein sequence ID" value="RUT03383.1"/>
    <property type="molecule type" value="Genomic_DNA"/>
</dbReference>
<dbReference type="RefSeq" id="WP_127083361.1">
    <property type="nucleotide sequence ID" value="NZ_RSCL01000013.1"/>
</dbReference>
<gene>
    <name evidence="1" type="ORF">DSM106972_050220</name>
</gene>
<dbReference type="NCBIfam" id="NF035924">
    <property type="entry name" value="scytonem_ScyC"/>
    <property type="match status" value="1"/>
</dbReference>
<protein>
    <recommendedName>
        <fullName evidence="3">Scytonemin biosynthesis protein</fullName>
    </recommendedName>
</protein>
<evidence type="ECO:0000313" key="2">
    <source>
        <dbReference type="Proteomes" id="UP000271624"/>
    </source>
</evidence>
<organism evidence="1 2">
    <name type="scientific">Dulcicalothrix desertica PCC 7102</name>
    <dbReference type="NCBI Taxonomy" id="232991"/>
    <lineage>
        <taxon>Bacteria</taxon>
        <taxon>Bacillati</taxon>
        <taxon>Cyanobacteriota</taxon>
        <taxon>Cyanophyceae</taxon>
        <taxon>Nostocales</taxon>
        <taxon>Calotrichaceae</taxon>
        <taxon>Dulcicalothrix</taxon>
    </lineage>
</organism>
<dbReference type="AlphaFoldDB" id="A0A3S1IW38"/>
<dbReference type="OrthoDB" id="418890at2"/>